<evidence type="ECO:0000256" key="3">
    <source>
        <dbReference type="SAM" id="Phobius"/>
    </source>
</evidence>
<accession>A0A139BP34</accession>
<protein>
    <recommendedName>
        <fullName evidence="1">diguanylate cyclase</fullName>
        <ecNumber evidence="1">2.7.7.65</ecNumber>
    </recommendedName>
</protein>
<dbReference type="SMART" id="SM00267">
    <property type="entry name" value="GGDEF"/>
    <property type="match status" value="1"/>
</dbReference>
<dbReference type="NCBIfam" id="TIGR00254">
    <property type="entry name" value="GGDEF"/>
    <property type="match status" value="1"/>
</dbReference>
<keyword evidence="3" id="KW-0472">Membrane</keyword>
<reference evidence="6 7" key="1">
    <citation type="submission" date="2016-02" db="EMBL/GenBank/DDBJ databases">
        <authorList>
            <person name="Wen L."/>
            <person name="He K."/>
            <person name="Yang H."/>
        </authorList>
    </citation>
    <scope>NUCLEOTIDE SEQUENCE [LARGE SCALE GENOMIC DNA]</scope>
    <source>
        <strain evidence="6">ShG14-8</strain>
    </source>
</reference>
<dbReference type="GO" id="GO:0007165">
    <property type="term" value="P:signal transduction"/>
    <property type="evidence" value="ECO:0007669"/>
    <property type="project" value="InterPro"/>
</dbReference>
<feature type="domain" description="HAMP" evidence="4">
    <location>
        <begin position="217"/>
        <end position="269"/>
    </location>
</feature>
<dbReference type="Gene3D" id="3.30.70.270">
    <property type="match status" value="1"/>
</dbReference>
<feature type="domain" description="GGDEF" evidence="5">
    <location>
        <begin position="305"/>
        <end position="439"/>
    </location>
</feature>
<comment type="catalytic activity">
    <reaction evidence="2">
        <text>2 GTP = 3',3'-c-di-GMP + 2 diphosphate</text>
        <dbReference type="Rhea" id="RHEA:24898"/>
        <dbReference type="ChEBI" id="CHEBI:33019"/>
        <dbReference type="ChEBI" id="CHEBI:37565"/>
        <dbReference type="ChEBI" id="CHEBI:58805"/>
        <dbReference type="EC" id="2.7.7.65"/>
    </reaction>
</comment>
<organism evidence="6 7">
    <name type="scientific">Candidatus Gallionella acididurans</name>
    <dbReference type="NCBI Taxonomy" id="1796491"/>
    <lineage>
        <taxon>Bacteria</taxon>
        <taxon>Pseudomonadati</taxon>
        <taxon>Pseudomonadota</taxon>
        <taxon>Betaproteobacteria</taxon>
        <taxon>Nitrosomonadales</taxon>
        <taxon>Gallionellaceae</taxon>
        <taxon>Gallionella</taxon>
    </lineage>
</organism>
<dbReference type="AlphaFoldDB" id="A0A139BP34"/>
<dbReference type="FunFam" id="3.30.70.270:FF:000001">
    <property type="entry name" value="Diguanylate cyclase domain protein"/>
    <property type="match status" value="1"/>
</dbReference>
<dbReference type="GO" id="GO:0052621">
    <property type="term" value="F:diguanylate cyclase activity"/>
    <property type="evidence" value="ECO:0007669"/>
    <property type="project" value="UniProtKB-EC"/>
</dbReference>
<dbReference type="InterPro" id="IPR043128">
    <property type="entry name" value="Rev_trsase/Diguanyl_cyclase"/>
</dbReference>
<comment type="caution">
    <text evidence="6">The sequence shown here is derived from an EMBL/GenBank/DDBJ whole genome shotgun (WGS) entry which is preliminary data.</text>
</comment>
<dbReference type="CDD" id="cd01949">
    <property type="entry name" value="GGDEF"/>
    <property type="match status" value="1"/>
</dbReference>
<dbReference type="EC" id="2.7.7.65" evidence="1"/>
<dbReference type="PROSITE" id="PS50887">
    <property type="entry name" value="GGDEF"/>
    <property type="match status" value="1"/>
</dbReference>
<evidence type="ECO:0000313" key="6">
    <source>
        <dbReference type="EMBL" id="KXS30761.1"/>
    </source>
</evidence>
<dbReference type="PANTHER" id="PTHR45138:SF9">
    <property type="entry name" value="DIGUANYLATE CYCLASE DGCM-RELATED"/>
    <property type="match status" value="1"/>
</dbReference>
<dbReference type="PANTHER" id="PTHR45138">
    <property type="entry name" value="REGULATORY COMPONENTS OF SENSORY TRANSDUCTION SYSTEM"/>
    <property type="match status" value="1"/>
</dbReference>
<keyword evidence="3" id="KW-1133">Transmembrane helix</keyword>
<dbReference type="Pfam" id="PF00990">
    <property type="entry name" value="GGDEF"/>
    <property type="match status" value="1"/>
</dbReference>
<gene>
    <name evidence="6" type="ORF">AWT59_3115</name>
</gene>
<feature type="transmembrane region" description="Helical" evidence="3">
    <location>
        <begin position="194"/>
        <end position="216"/>
    </location>
</feature>
<dbReference type="CDD" id="cd06225">
    <property type="entry name" value="HAMP"/>
    <property type="match status" value="1"/>
</dbReference>
<dbReference type="InterPro" id="IPR003660">
    <property type="entry name" value="HAMP_dom"/>
</dbReference>
<dbReference type="InterPro" id="IPR050469">
    <property type="entry name" value="Diguanylate_Cyclase"/>
</dbReference>
<dbReference type="PROSITE" id="PS50885">
    <property type="entry name" value="HAMP"/>
    <property type="match status" value="1"/>
</dbReference>
<evidence type="ECO:0000256" key="2">
    <source>
        <dbReference type="ARBA" id="ARBA00034247"/>
    </source>
</evidence>
<keyword evidence="3" id="KW-0812">Transmembrane</keyword>
<dbReference type="SUPFAM" id="SSF55073">
    <property type="entry name" value="Nucleotide cyclase"/>
    <property type="match status" value="1"/>
</dbReference>
<dbReference type="EMBL" id="LSLI01000147">
    <property type="protein sequence ID" value="KXS30761.1"/>
    <property type="molecule type" value="Genomic_DNA"/>
</dbReference>
<dbReference type="GO" id="GO:0005886">
    <property type="term" value="C:plasma membrane"/>
    <property type="evidence" value="ECO:0007669"/>
    <property type="project" value="TreeGrafter"/>
</dbReference>
<name>A0A139BP34_9PROT</name>
<feature type="transmembrane region" description="Helical" evidence="3">
    <location>
        <begin position="20"/>
        <end position="43"/>
    </location>
</feature>
<evidence type="ECO:0000313" key="7">
    <source>
        <dbReference type="Proteomes" id="UP000070578"/>
    </source>
</evidence>
<dbReference type="GO" id="GO:0043709">
    <property type="term" value="P:cell adhesion involved in single-species biofilm formation"/>
    <property type="evidence" value="ECO:0007669"/>
    <property type="project" value="TreeGrafter"/>
</dbReference>
<dbReference type="PATRIC" id="fig|1796491.3.peg.3422"/>
<dbReference type="Gene3D" id="6.10.340.10">
    <property type="match status" value="1"/>
</dbReference>
<dbReference type="InterPro" id="IPR000160">
    <property type="entry name" value="GGDEF_dom"/>
</dbReference>
<dbReference type="SMART" id="SM00304">
    <property type="entry name" value="HAMP"/>
    <property type="match status" value="1"/>
</dbReference>
<reference evidence="6 7" key="2">
    <citation type="submission" date="2016-03" db="EMBL/GenBank/DDBJ databases">
        <title>New uncultured bacterium of the family Gallionellaceae from acid mine drainage: description and reconstruction of genome based on metagenomic analysis of microbial community.</title>
        <authorList>
            <person name="Kadnikov V."/>
            <person name="Ivasenko D."/>
            <person name="Beletsky A."/>
            <person name="Mardanov A."/>
            <person name="Danilova E."/>
            <person name="Pimenov N."/>
            <person name="Karnachuk O."/>
            <person name="Ravin N."/>
        </authorList>
    </citation>
    <scope>NUCLEOTIDE SEQUENCE [LARGE SCALE GENOMIC DNA]</scope>
    <source>
        <strain evidence="6">ShG14-8</strain>
    </source>
</reference>
<dbReference type="Proteomes" id="UP000070578">
    <property type="component" value="Unassembled WGS sequence"/>
</dbReference>
<proteinExistence type="predicted"/>
<dbReference type="InterPro" id="IPR029787">
    <property type="entry name" value="Nucleotide_cyclase"/>
</dbReference>
<sequence>MKVIAMARFHSLQISLRTRFTLGLGVVLLPFLLAAGMGLFYLLPQLVDPLEDIVREVTDEMEPVVHLQVDLLAATTPVDDYHINSDSDELKLFIQLSHQVDLAFKEAAPERFTLARERELIVSARNQWQEARQIGEALLRLRHPIGDPQAAREKKRFNTLVDLSVDLLEQAHDISHSTIDADHAKSHITRTRSIWVTFGAFTAALIISLFVSAALARSVLSGVDALRQGAGRLAAGELSHRVAVTHRDELGELATAFNAMAKKLEENQKALYELAIRDGLTGLYNHHTFYVLLADELARVQRFERPVSLLLLDIDHFKRVNDTHGHQAGDAVLRGLSELLNHQVRTIDRVCRYGGEEIAIILPETGLEGAAHVAERMRAGVEAQPFDVNDDAPLRITVSIGIASFPAHADGVEALVAAADAALYASKRNGRNRVSRYEPAPDQPVARE</sequence>
<dbReference type="SUPFAM" id="SSF158472">
    <property type="entry name" value="HAMP domain-like"/>
    <property type="match status" value="1"/>
</dbReference>
<evidence type="ECO:0000259" key="4">
    <source>
        <dbReference type="PROSITE" id="PS50885"/>
    </source>
</evidence>
<evidence type="ECO:0000259" key="5">
    <source>
        <dbReference type="PROSITE" id="PS50887"/>
    </source>
</evidence>
<dbReference type="GO" id="GO:1902201">
    <property type="term" value="P:negative regulation of bacterial-type flagellum-dependent cell motility"/>
    <property type="evidence" value="ECO:0007669"/>
    <property type="project" value="TreeGrafter"/>
</dbReference>
<dbReference type="Pfam" id="PF00672">
    <property type="entry name" value="HAMP"/>
    <property type="match status" value="1"/>
</dbReference>
<evidence type="ECO:0000256" key="1">
    <source>
        <dbReference type="ARBA" id="ARBA00012528"/>
    </source>
</evidence>